<dbReference type="OrthoDB" id="3365698at2759"/>
<dbReference type="EMBL" id="ML170175">
    <property type="protein sequence ID" value="TDL22339.1"/>
    <property type="molecule type" value="Genomic_DNA"/>
</dbReference>
<dbReference type="VEuPathDB" id="FungiDB:BD410DRAFT_723013"/>
<proteinExistence type="predicted"/>
<sequence length="129" mass="14673">MTRLSFDDVLGTNYVPTRHERRLLATVIQSKQQKLSSLNNAIASLFAKRKILNDDVLAHMALLIPARHFPSELLIEVFIHSIDCLQPTQGIFGRPALRLPRPSVKQAPLVLGRICRRWRKIALSTPSLW</sequence>
<name>A0A4Y7Q616_9AGAM</name>
<organism evidence="1 2">
    <name type="scientific">Rickenella mellea</name>
    <dbReference type="NCBI Taxonomy" id="50990"/>
    <lineage>
        <taxon>Eukaryota</taxon>
        <taxon>Fungi</taxon>
        <taxon>Dikarya</taxon>
        <taxon>Basidiomycota</taxon>
        <taxon>Agaricomycotina</taxon>
        <taxon>Agaricomycetes</taxon>
        <taxon>Hymenochaetales</taxon>
        <taxon>Rickenellaceae</taxon>
        <taxon>Rickenella</taxon>
    </lineage>
</organism>
<protein>
    <submittedName>
        <fullName evidence="1">Uncharacterized protein</fullName>
    </submittedName>
</protein>
<feature type="non-terminal residue" evidence="1">
    <location>
        <position position="129"/>
    </location>
</feature>
<evidence type="ECO:0000313" key="1">
    <source>
        <dbReference type="EMBL" id="TDL22339.1"/>
    </source>
</evidence>
<dbReference type="STRING" id="50990.A0A4Y7Q616"/>
<dbReference type="AlphaFoldDB" id="A0A4Y7Q616"/>
<reference evidence="1 2" key="1">
    <citation type="submission" date="2018-06" db="EMBL/GenBank/DDBJ databases">
        <title>A transcriptomic atlas of mushroom development highlights an independent origin of complex multicellularity.</title>
        <authorList>
            <consortium name="DOE Joint Genome Institute"/>
            <person name="Krizsan K."/>
            <person name="Almasi E."/>
            <person name="Merenyi Z."/>
            <person name="Sahu N."/>
            <person name="Viragh M."/>
            <person name="Koszo T."/>
            <person name="Mondo S."/>
            <person name="Kiss B."/>
            <person name="Balint B."/>
            <person name="Kues U."/>
            <person name="Barry K."/>
            <person name="Hegedus J.C."/>
            <person name="Henrissat B."/>
            <person name="Johnson J."/>
            <person name="Lipzen A."/>
            <person name="Ohm R."/>
            <person name="Nagy I."/>
            <person name="Pangilinan J."/>
            <person name="Yan J."/>
            <person name="Xiong Y."/>
            <person name="Grigoriev I.V."/>
            <person name="Hibbett D.S."/>
            <person name="Nagy L.G."/>
        </authorList>
    </citation>
    <scope>NUCLEOTIDE SEQUENCE [LARGE SCALE GENOMIC DNA]</scope>
    <source>
        <strain evidence="1 2">SZMC22713</strain>
    </source>
</reference>
<accession>A0A4Y7Q616</accession>
<gene>
    <name evidence="1" type="ORF">BD410DRAFT_723013</name>
</gene>
<keyword evidence="2" id="KW-1185">Reference proteome</keyword>
<dbReference type="Proteomes" id="UP000294933">
    <property type="component" value="Unassembled WGS sequence"/>
</dbReference>
<evidence type="ECO:0000313" key="2">
    <source>
        <dbReference type="Proteomes" id="UP000294933"/>
    </source>
</evidence>